<dbReference type="AlphaFoldDB" id="A0A2P2NQE8"/>
<proteinExistence type="predicted"/>
<organism evidence="1">
    <name type="scientific">Rhizophora mucronata</name>
    <name type="common">Asiatic mangrove</name>
    <dbReference type="NCBI Taxonomy" id="61149"/>
    <lineage>
        <taxon>Eukaryota</taxon>
        <taxon>Viridiplantae</taxon>
        <taxon>Streptophyta</taxon>
        <taxon>Embryophyta</taxon>
        <taxon>Tracheophyta</taxon>
        <taxon>Spermatophyta</taxon>
        <taxon>Magnoliopsida</taxon>
        <taxon>eudicotyledons</taxon>
        <taxon>Gunneridae</taxon>
        <taxon>Pentapetalae</taxon>
        <taxon>rosids</taxon>
        <taxon>fabids</taxon>
        <taxon>Malpighiales</taxon>
        <taxon>Rhizophoraceae</taxon>
        <taxon>Rhizophora</taxon>
    </lineage>
</organism>
<reference evidence="1" key="1">
    <citation type="submission" date="2018-02" db="EMBL/GenBank/DDBJ databases">
        <title>Rhizophora mucronata_Transcriptome.</title>
        <authorList>
            <person name="Meera S.P."/>
            <person name="Sreeshan A."/>
            <person name="Augustine A."/>
        </authorList>
    </citation>
    <scope>NUCLEOTIDE SEQUENCE</scope>
    <source>
        <tissue evidence="1">Leaf</tissue>
    </source>
</reference>
<dbReference type="EMBL" id="GGEC01064244">
    <property type="protein sequence ID" value="MBX44728.1"/>
    <property type="molecule type" value="Transcribed_RNA"/>
</dbReference>
<sequence length="26" mass="2961">MLSGICVLDQFYIIFSTHLIIFSNKG</sequence>
<protein>
    <submittedName>
        <fullName evidence="1">Uncharacterized protein</fullName>
    </submittedName>
</protein>
<evidence type="ECO:0000313" key="1">
    <source>
        <dbReference type="EMBL" id="MBX44728.1"/>
    </source>
</evidence>
<accession>A0A2P2NQE8</accession>
<name>A0A2P2NQE8_RHIMU</name>